<comment type="caution">
    <text evidence="7">The sequence shown here is derived from an EMBL/GenBank/DDBJ whole genome shotgun (WGS) entry which is preliminary data.</text>
</comment>
<sequence>MSATPSWPQAEQILTHVQCRDRHALTQQLARLRQRSTAGDDILADFERWLGKAEHSLTQVQQRRLNTPKVTVDAQLPVGEQAAQLQAAIEQHQVVIVAGETGSGKTTQLPKICLQAGRGTQGLIGHTQPRRLAARAVATRIAEELKVPLGQQVGYQVRFTDDTTPVTQIKLMTDGILLAETQNDPFLNKYDTLIIDEAHERSLNIDFLLGYINRLLPKRPDLKVIITSATIDVERFSAHFNQAPVFEVSGRTYPVDILYRPPIEHEDYAAGGPEAILAAVEEILAMERAGQTPQTGGDMLVFLPGERDIRETAKVLRDADLAHLDVLPLYARLSAADQQKVFSAGKGRRVVLSTNVAETSITVPGIHYVIDTGVARISRYSYKSKVQRLPIEPISQASANQRAGRCGRIAPGVCIRLYAEDDFNLRPEFTDAEILRTNLASVILQMLHLKLGAVDRFPFIDPPDHRQIKDGYTLLHELRAVDDSNELTPLGRKLARLPVDPRLARMLLEADQRSSLTEVLVIVSFLAVQDPRERPQDKQAQAQQKHAQDVDKESDFLTILNLWQRTEEQRQALGTNPFRQFCKKEYLNVLRLREWREIHRQLQIMCKDMGLRFNQEPGTGSAIHQSLLSGMLSQIAQWKEGKVFTAARGRQCVVFPGSALYRKPPAWLMAAEMVETSQVYARTVAKIDPSWCESLAPHLLKRAYSEPHFSAKRAQVMAWETLSLYGLVIVGKRLVNYGAVNPKESRELFIRQGLVEGEYRTQAPFAQHNQALLDEVETLEDKARRRDIRVDDEALFAFYDARLPEHIVNGKGFEKWRKDAEKADPRCLYFKPEDLRQQDELPSEQAYPDHFRFNGLEIPLAYKFAPGEQDDGITAVVPAVALRQLSPERLDWLVPGLLEDKAIALVKCLPKALRRNLVPVPDTVRQALDGVEPDNVALTEVLAERLWRLKGVRIQPEDWQPDNIDQHLRFNIKVVDERGKTLTQGRDLHALWSAITVADTQPVPRKRSGLERDGLTRWDFGDVPETHQLKQAGMVITTYPALVDKVHSVAIELFTDPDYAAQQHRLGVLRLARLHLAEQEKYLGSRLPKYRETALLFAPHGQSRDLLDDLLATAIVEAVVENAEGACDLRRQEDFLAALETGRAHLTEVAEQLSLEVHGMMSSVHQIAKTLKGRISFALAFVYSDVKAQLERLVYSGFLLKTPRPWRHELPRYLSAMVVRLNRSSGVSPREQMYIDELNSFWERYASKAEKLRKEQRSSPELEAYRWAIEEYRVSLFAQTLGAKGAVSAKRLEKQWEAIRNL</sequence>
<dbReference type="NCBIfam" id="TIGR01967">
    <property type="entry name" value="DEAH_box_HrpA"/>
    <property type="match status" value="1"/>
</dbReference>
<dbReference type="SUPFAM" id="SSF52540">
    <property type="entry name" value="P-loop containing nucleoside triphosphate hydrolases"/>
    <property type="match status" value="1"/>
</dbReference>
<keyword evidence="4" id="KW-0067">ATP-binding</keyword>
<evidence type="ECO:0000313" key="8">
    <source>
        <dbReference type="Proteomes" id="UP001595617"/>
    </source>
</evidence>
<keyword evidence="2 7" id="KW-0378">Hydrolase</keyword>
<gene>
    <name evidence="7" type="primary">hrpA</name>
    <name evidence="7" type="ORF">ACFOOG_08500</name>
</gene>
<evidence type="ECO:0000256" key="4">
    <source>
        <dbReference type="ARBA" id="ARBA00022840"/>
    </source>
</evidence>
<feature type="domain" description="Helicase ATP-binding" evidence="5">
    <location>
        <begin position="86"/>
        <end position="249"/>
    </location>
</feature>
<dbReference type="Gene3D" id="3.40.50.300">
    <property type="entry name" value="P-loop containing nucleotide triphosphate hydrolases"/>
    <property type="match status" value="2"/>
</dbReference>
<dbReference type="PROSITE" id="PS51192">
    <property type="entry name" value="HELICASE_ATP_BIND_1"/>
    <property type="match status" value="1"/>
</dbReference>
<dbReference type="Gene3D" id="1.20.120.1080">
    <property type="match status" value="1"/>
</dbReference>
<dbReference type="SMART" id="SM00382">
    <property type="entry name" value="AAA"/>
    <property type="match status" value="1"/>
</dbReference>
<dbReference type="GO" id="GO:0003724">
    <property type="term" value="F:RNA helicase activity"/>
    <property type="evidence" value="ECO:0007669"/>
    <property type="project" value="UniProtKB-EC"/>
</dbReference>
<dbReference type="SMART" id="SM00487">
    <property type="entry name" value="DEXDc"/>
    <property type="match status" value="1"/>
</dbReference>
<evidence type="ECO:0000256" key="1">
    <source>
        <dbReference type="ARBA" id="ARBA00022741"/>
    </source>
</evidence>
<dbReference type="InterPro" id="IPR014001">
    <property type="entry name" value="Helicase_ATP-bd"/>
</dbReference>
<accession>A0ABV8A0H4</accession>
<dbReference type="InterPro" id="IPR024590">
    <property type="entry name" value="HrpA_C"/>
</dbReference>
<dbReference type="Pfam" id="PF04408">
    <property type="entry name" value="WHD_HA2"/>
    <property type="match status" value="1"/>
</dbReference>
<dbReference type="RefSeq" id="WP_380695486.1">
    <property type="nucleotide sequence ID" value="NZ_JBHRYR010000003.1"/>
</dbReference>
<dbReference type="PROSITE" id="PS51194">
    <property type="entry name" value="HELICASE_CTER"/>
    <property type="match status" value="1"/>
</dbReference>
<dbReference type="Pfam" id="PF00270">
    <property type="entry name" value="DEAD"/>
    <property type="match status" value="1"/>
</dbReference>
<dbReference type="InterPro" id="IPR048333">
    <property type="entry name" value="HA2_WH"/>
</dbReference>
<proteinExistence type="predicted"/>
<evidence type="ECO:0000256" key="2">
    <source>
        <dbReference type="ARBA" id="ARBA00022801"/>
    </source>
</evidence>
<dbReference type="InterPro" id="IPR001650">
    <property type="entry name" value="Helicase_C-like"/>
</dbReference>
<dbReference type="SMART" id="SM00490">
    <property type="entry name" value="HELICc"/>
    <property type="match status" value="1"/>
</dbReference>
<evidence type="ECO:0000313" key="7">
    <source>
        <dbReference type="EMBL" id="MFC3852870.1"/>
    </source>
</evidence>
<dbReference type="InterPro" id="IPR010222">
    <property type="entry name" value="RNA_helicase_HrpA"/>
</dbReference>
<dbReference type="GO" id="GO:0016787">
    <property type="term" value="F:hydrolase activity"/>
    <property type="evidence" value="ECO:0007669"/>
    <property type="project" value="UniProtKB-KW"/>
</dbReference>
<dbReference type="InterPro" id="IPR003593">
    <property type="entry name" value="AAA+_ATPase"/>
</dbReference>
<dbReference type="InterPro" id="IPR011709">
    <property type="entry name" value="DEAD-box_helicase_OB_fold"/>
</dbReference>
<evidence type="ECO:0000256" key="3">
    <source>
        <dbReference type="ARBA" id="ARBA00022806"/>
    </source>
</evidence>
<dbReference type="PANTHER" id="PTHR18934:SF99">
    <property type="entry name" value="ATP-DEPENDENT RNA HELICASE DHX37-RELATED"/>
    <property type="match status" value="1"/>
</dbReference>
<reference evidence="8" key="1">
    <citation type="journal article" date="2019" name="Int. J. Syst. Evol. Microbiol.">
        <title>The Global Catalogue of Microorganisms (GCM) 10K type strain sequencing project: providing services to taxonomists for standard genome sequencing and annotation.</title>
        <authorList>
            <consortium name="The Broad Institute Genomics Platform"/>
            <consortium name="The Broad Institute Genome Sequencing Center for Infectious Disease"/>
            <person name="Wu L."/>
            <person name="Ma J."/>
        </authorList>
    </citation>
    <scope>NUCLEOTIDE SEQUENCE [LARGE SCALE GENOMIC DNA]</scope>
    <source>
        <strain evidence="8">IBRC 10765</strain>
    </source>
</reference>
<dbReference type="Pfam" id="PF21010">
    <property type="entry name" value="HA2_C"/>
    <property type="match status" value="1"/>
</dbReference>
<dbReference type="EMBL" id="JBHRYR010000003">
    <property type="protein sequence ID" value="MFC3852870.1"/>
    <property type="molecule type" value="Genomic_DNA"/>
</dbReference>
<dbReference type="PANTHER" id="PTHR18934">
    <property type="entry name" value="ATP-DEPENDENT RNA HELICASE"/>
    <property type="match status" value="1"/>
</dbReference>
<feature type="domain" description="Helicase C-terminal" evidence="6">
    <location>
        <begin position="279"/>
        <end position="450"/>
    </location>
</feature>
<dbReference type="Pfam" id="PF07717">
    <property type="entry name" value="OB_NTP_bind"/>
    <property type="match status" value="1"/>
</dbReference>
<dbReference type="InterPro" id="IPR027417">
    <property type="entry name" value="P-loop_NTPase"/>
</dbReference>
<dbReference type="InterPro" id="IPR011545">
    <property type="entry name" value="DEAD/DEAH_box_helicase_dom"/>
</dbReference>
<dbReference type="SMART" id="SM00847">
    <property type="entry name" value="HA2"/>
    <property type="match status" value="1"/>
</dbReference>
<keyword evidence="8" id="KW-1185">Reference proteome</keyword>
<keyword evidence="1" id="KW-0547">Nucleotide-binding</keyword>
<dbReference type="InterPro" id="IPR007502">
    <property type="entry name" value="Helicase-assoc_dom"/>
</dbReference>
<dbReference type="CDD" id="cd18791">
    <property type="entry name" value="SF2_C_RHA"/>
    <property type="match status" value="1"/>
</dbReference>
<evidence type="ECO:0000259" key="6">
    <source>
        <dbReference type="PROSITE" id="PS51194"/>
    </source>
</evidence>
<dbReference type="EC" id="3.6.4.13" evidence="7"/>
<dbReference type="NCBIfam" id="NF008348">
    <property type="entry name" value="PRK11131.1"/>
    <property type="match status" value="1"/>
</dbReference>
<name>A0ABV8A0H4_9GAMM</name>
<dbReference type="Pfam" id="PF00271">
    <property type="entry name" value="Helicase_C"/>
    <property type="match status" value="1"/>
</dbReference>
<organism evidence="7 8">
    <name type="scientific">Saccharospirillum mangrovi</name>
    <dbReference type="NCBI Taxonomy" id="2161747"/>
    <lineage>
        <taxon>Bacteria</taxon>
        <taxon>Pseudomonadati</taxon>
        <taxon>Pseudomonadota</taxon>
        <taxon>Gammaproteobacteria</taxon>
        <taxon>Oceanospirillales</taxon>
        <taxon>Saccharospirillaceae</taxon>
        <taxon>Saccharospirillum</taxon>
    </lineage>
</organism>
<protein>
    <submittedName>
        <fullName evidence="7">ATP-dependent RNA helicase HrpA</fullName>
        <ecNumber evidence="7">3.6.4.13</ecNumber>
    </submittedName>
</protein>
<keyword evidence="3 7" id="KW-0347">Helicase</keyword>
<dbReference type="Proteomes" id="UP001595617">
    <property type="component" value="Unassembled WGS sequence"/>
</dbReference>
<dbReference type="Pfam" id="PF11898">
    <property type="entry name" value="DUF3418"/>
    <property type="match status" value="1"/>
</dbReference>
<evidence type="ECO:0000259" key="5">
    <source>
        <dbReference type="PROSITE" id="PS51192"/>
    </source>
</evidence>